<dbReference type="PANTHER" id="PTHR12001:SF69">
    <property type="entry name" value="ALL TRANS-POLYPRENYL-DIPHOSPHATE SYNTHASE PDSS1"/>
    <property type="match status" value="1"/>
</dbReference>
<dbReference type="InterPro" id="IPR000092">
    <property type="entry name" value="Polyprenyl_synt"/>
</dbReference>
<keyword evidence="5" id="KW-0460">Magnesium</keyword>
<proteinExistence type="inferred from homology"/>
<evidence type="ECO:0000256" key="1">
    <source>
        <dbReference type="ARBA" id="ARBA00001946"/>
    </source>
</evidence>
<dbReference type="AlphaFoldDB" id="A0A1C6TRN1"/>
<keyword evidence="4" id="KW-0479">Metal-binding</keyword>
<evidence type="ECO:0000313" key="8">
    <source>
        <dbReference type="Proteomes" id="UP000199696"/>
    </source>
</evidence>
<evidence type="ECO:0000256" key="6">
    <source>
        <dbReference type="RuleBase" id="RU004466"/>
    </source>
</evidence>
<organism evidence="7 8">
    <name type="scientific">Micromonospora eburnea</name>
    <dbReference type="NCBI Taxonomy" id="227316"/>
    <lineage>
        <taxon>Bacteria</taxon>
        <taxon>Bacillati</taxon>
        <taxon>Actinomycetota</taxon>
        <taxon>Actinomycetes</taxon>
        <taxon>Micromonosporales</taxon>
        <taxon>Micromonosporaceae</taxon>
        <taxon>Micromonospora</taxon>
    </lineage>
</organism>
<dbReference type="SFLD" id="SFLDG01017">
    <property type="entry name" value="Polyprenyl_Transferase_Like"/>
    <property type="match status" value="1"/>
</dbReference>
<evidence type="ECO:0000256" key="4">
    <source>
        <dbReference type="ARBA" id="ARBA00022723"/>
    </source>
</evidence>
<dbReference type="Pfam" id="PF00348">
    <property type="entry name" value="polyprenyl_synt"/>
    <property type="match status" value="1"/>
</dbReference>
<dbReference type="Gene3D" id="1.10.600.10">
    <property type="entry name" value="Farnesyl Diphosphate Synthase"/>
    <property type="match status" value="1"/>
</dbReference>
<accession>A0A1C6TRN1</accession>
<keyword evidence="8" id="KW-1185">Reference proteome</keyword>
<keyword evidence="3 6" id="KW-0808">Transferase</keyword>
<evidence type="ECO:0000256" key="3">
    <source>
        <dbReference type="ARBA" id="ARBA00022679"/>
    </source>
</evidence>
<dbReference type="SUPFAM" id="SSF48576">
    <property type="entry name" value="Terpenoid synthases"/>
    <property type="match status" value="1"/>
</dbReference>
<evidence type="ECO:0000313" key="7">
    <source>
        <dbReference type="EMBL" id="SCL44329.1"/>
    </source>
</evidence>
<dbReference type="Proteomes" id="UP000199696">
    <property type="component" value="Unassembled WGS sequence"/>
</dbReference>
<dbReference type="SFLD" id="SFLDS00005">
    <property type="entry name" value="Isoprenoid_Synthase_Type_I"/>
    <property type="match status" value="1"/>
</dbReference>
<dbReference type="GO" id="GO:0008299">
    <property type="term" value="P:isoprenoid biosynthetic process"/>
    <property type="evidence" value="ECO:0007669"/>
    <property type="project" value="InterPro"/>
</dbReference>
<sequence length="379" mass="39966">MAYRPPVRIPFPGRSNGCGMVEGVVIPAGERSGVTGSGGRREPESTGQFGALGLHLADPRVEASVLGLLEQVESELRSSVASADPLVTEASRHLVEAGGKRFRPLLVALGAQFGDPTTAQVVPAAVVMELTHLATLYHDDVMDEAAVRRGAPSANSRWTNSVAILVGDYLFARAADLAAELGPEAVRLQARTFARLVHGQIAETVGPRDADPVAHYLHVIAEKTGSLIATSARFGGMFGGASAEHIEALEGYGETIGMAFQLSDDLLDIASESVQSGKTPGTDLREGVPTLPVLYALASDDSDAASVRLREILATGPLVDDALHAEALGLLRESPALKRARETVRGYAEDARARLAPLPDTPPRRALESLCDYIADRTS</sequence>
<name>A0A1C6TRN1_9ACTN</name>
<comment type="similarity">
    <text evidence="2 6">Belongs to the FPP/GGPP synthase family.</text>
</comment>
<dbReference type="GO" id="GO:0046872">
    <property type="term" value="F:metal ion binding"/>
    <property type="evidence" value="ECO:0007669"/>
    <property type="project" value="UniProtKB-KW"/>
</dbReference>
<dbReference type="PROSITE" id="PS00444">
    <property type="entry name" value="POLYPRENYL_SYNTHASE_2"/>
    <property type="match status" value="1"/>
</dbReference>
<dbReference type="EMBL" id="FMHY01000002">
    <property type="protein sequence ID" value="SCL44329.1"/>
    <property type="molecule type" value="Genomic_DNA"/>
</dbReference>
<dbReference type="STRING" id="227316.GA0070604_0330"/>
<evidence type="ECO:0000256" key="2">
    <source>
        <dbReference type="ARBA" id="ARBA00006706"/>
    </source>
</evidence>
<gene>
    <name evidence="7" type="ORF">GA0070604_0330</name>
</gene>
<comment type="cofactor">
    <cofactor evidence="1">
        <name>Mg(2+)</name>
        <dbReference type="ChEBI" id="CHEBI:18420"/>
    </cofactor>
</comment>
<dbReference type="CDD" id="cd00685">
    <property type="entry name" value="Trans_IPPS_HT"/>
    <property type="match status" value="1"/>
</dbReference>
<reference evidence="8" key="1">
    <citation type="submission" date="2016-06" db="EMBL/GenBank/DDBJ databases">
        <authorList>
            <person name="Varghese N."/>
            <person name="Submissions Spin"/>
        </authorList>
    </citation>
    <scope>NUCLEOTIDE SEQUENCE [LARGE SCALE GENOMIC DNA]</scope>
    <source>
        <strain evidence="8">DSM 44814</strain>
    </source>
</reference>
<dbReference type="PANTHER" id="PTHR12001">
    <property type="entry name" value="GERANYLGERANYL PYROPHOSPHATE SYNTHASE"/>
    <property type="match status" value="1"/>
</dbReference>
<evidence type="ECO:0000256" key="5">
    <source>
        <dbReference type="ARBA" id="ARBA00022842"/>
    </source>
</evidence>
<protein>
    <submittedName>
        <fullName evidence="7">Heptaprenyl diphosphate synthase</fullName>
    </submittedName>
</protein>
<dbReference type="GO" id="GO:0004659">
    <property type="term" value="F:prenyltransferase activity"/>
    <property type="evidence" value="ECO:0007669"/>
    <property type="project" value="InterPro"/>
</dbReference>
<dbReference type="InterPro" id="IPR033749">
    <property type="entry name" value="Polyprenyl_synt_CS"/>
</dbReference>
<dbReference type="InterPro" id="IPR008949">
    <property type="entry name" value="Isoprenoid_synthase_dom_sf"/>
</dbReference>